<dbReference type="SMART" id="SM00387">
    <property type="entry name" value="HATPase_c"/>
    <property type="match status" value="1"/>
</dbReference>
<feature type="domain" description="Histidine kinase" evidence="11">
    <location>
        <begin position="331"/>
        <end position="551"/>
    </location>
</feature>
<dbReference type="InterPro" id="IPR036097">
    <property type="entry name" value="HisK_dim/P_sf"/>
</dbReference>
<name>A0A518D8M5_9BACT</name>
<dbReference type="InterPro" id="IPR003660">
    <property type="entry name" value="HAMP_dom"/>
</dbReference>
<comment type="catalytic activity">
    <reaction evidence="1">
        <text>ATP + protein L-histidine = ADP + protein N-phospho-L-histidine.</text>
        <dbReference type="EC" id="2.7.13.3"/>
    </reaction>
</comment>
<dbReference type="KEGG" id="pnd:Pla175_11900"/>
<dbReference type="Proteomes" id="UP000317429">
    <property type="component" value="Chromosome"/>
</dbReference>
<evidence type="ECO:0000256" key="7">
    <source>
        <dbReference type="ARBA" id="ARBA00022777"/>
    </source>
</evidence>
<keyword evidence="10" id="KW-0812">Transmembrane</keyword>
<evidence type="ECO:0000313" key="14">
    <source>
        <dbReference type="Proteomes" id="UP000317429"/>
    </source>
</evidence>
<evidence type="ECO:0000256" key="10">
    <source>
        <dbReference type="SAM" id="Phobius"/>
    </source>
</evidence>
<evidence type="ECO:0000256" key="2">
    <source>
        <dbReference type="ARBA" id="ARBA00004370"/>
    </source>
</evidence>
<dbReference type="SUPFAM" id="SSF158472">
    <property type="entry name" value="HAMP domain-like"/>
    <property type="match status" value="1"/>
</dbReference>
<dbReference type="GO" id="GO:0005524">
    <property type="term" value="F:ATP binding"/>
    <property type="evidence" value="ECO:0007669"/>
    <property type="project" value="UniProtKB-KW"/>
</dbReference>
<dbReference type="CDD" id="cd00082">
    <property type="entry name" value="HisKA"/>
    <property type="match status" value="1"/>
</dbReference>
<evidence type="ECO:0000259" key="12">
    <source>
        <dbReference type="PROSITE" id="PS50885"/>
    </source>
</evidence>
<keyword evidence="6" id="KW-0547">Nucleotide-binding</keyword>
<organism evidence="13 14">
    <name type="scientific">Pirellulimonas nuda</name>
    <dbReference type="NCBI Taxonomy" id="2528009"/>
    <lineage>
        <taxon>Bacteria</taxon>
        <taxon>Pseudomonadati</taxon>
        <taxon>Planctomycetota</taxon>
        <taxon>Planctomycetia</taxon>
        <taxon>Pirellulales</taxon>
        <taxon>Lacipirellulaceae</taxon>
        <taxon>Pirellulimonas</taxon>
    </lineage>
</organism>
<feature type="transmembrane region" description="Helical" evidence="10">
    <location>
        <begin position="27"/>
        <end position="50"/>
    </location>
</feature>
<dbReference type="EC" id="2.7.13.3" evidence="3"/>
<dbReference type="SMART" id="SM00304">
    <property type="entry name" value="HAMP"/>
    <property type="match status" value="1"/>
</dbReference>
<dbReference type="InterPro" id="IPR005467">
    <property type="entry name" value="His_kinase_dom"/>
</dbReference>
<sequence>MAPPASVAVTRKSAVLAHRPIRDKLRIGLGLLAMSTLILSITALYGLYAYRGLVKTLSARSNELPLANQLSQHVANLRVVLSTAHERMARSSLQFPASVAYEPELYEVTWLRNQFSTGFEEFRATLEAYRAQLEYNRDSENQAIGDDLRERETLAKIDTVLTKIDRLASLDREGREPRMLFDEPTVGLGVLEEDIETLRVLTAELPSHLHSRLHALAGDVRNQYRIAIPTVWAMILFVALLLAASVQVFRRAVARPLELLVDGSRRAAAGKFDQRIELDSFDEMGELAEAWNDMTARFREIRDDLDRQVQERTREVVRSEQLASVGFLAAGVAHEINNPLAAIAMSSESLEGRLAELLSDESGLRDDYPVVRSYLEMIQNEAFRCKQITEKLLDFSRTGDSLRRSVDLRELTQGVVDMVGHLGRYKNKRLEFAPGPAVYAAVNEQEIKQVMLNLVTNGLDSLDATGRVRVSLGQSSRCAWVAVEDDGCGMTEEVMTHLFEPFFTRRRGGQGTGLGLSISFRIVQEHEGRIVAHSDGVGRGSKFTVELPLAHAAFAAA</sequence>
<keyword evidence="10" id="KW-0472">Membrane</keyword>
<dbReference type="CDD" id="cd06225">
    <property type="entry name" value="HAMP"/>
    <property type="match status" value="1"/>
</dbReference>
<comment type="subcellular location">
    <subcellularLocation>
        <location evidence="2">Membrane</location>
    </subcellularLocation>
</comment>
<evidence type="ECO:0000259" key="11">
    <source>
        <dbReference type="PROSITE" id="PS50109"/>
    </source>
</evidence>
<keyword evidence="7 13" id="KW-0418">Kinase</keyword>
<evidence type="ECO:0000313" key="13">
    <source>
        <dbReference type="EMBL" id="QDU87823.1"/>
    </source>
</evidence>
<dbReference type="PROSITE" id="PS50109">
    <property type="entry name" value="HIS_KIN"/>
    <property type="match status" value="1"/>
</dbReference>
<dbReference type="InterPro" id="IPR004358">
    <property type="entry name" value="Sig_transdc_His_kin-like_C"/>
</dbReference>
<accession>A0A518D8M5</accession>
<feature type="domain" description="HAMP" evidence="12">
    <location>
        <begin position="251"/>
        <end position="303"/>
    </location>
</feature>
<dbReference type="Gene3D" id="6.10.340.10">
    <property type="match status" value="1"/>
</dbReference>
<reference evidence="13 14" key="1">
    <citation type="submission" date="2019-02" db="EMBL/GenBank/DDBJ databases">
        <title>Deep-cultivation of Planctomycetes and their phenomic and genomic characterization uncovers novel biology.</title>
        <authorList>
            <person name="Wiegand S."/>
            <person name="Jogler M."/>
            <person name="Boedeker C."/>
            <person name="Pinto D."/>
            <person name="Vollmers J."/>
            <person name="Rivas-Marin E."/>
            <person name="Kohn T."/>
            <person name="Peeters S.H."/>
            <person name="Heuer A."/>
            <person name="Rast P."/>
            <person name="Oberbeckmann S."/>
            <person name="Bunk B."/>
            <person name="Jeske O."/>
            <person name="Meyerdierks A."/>
            <person name="Storesund J.E."/>
            <person name="Kallscheuer N."/>
            <person name="Luecker S."/>
            <person name="Lage O.M."/>
            <person name="Pohl T."/>
            <person name="Merkel B.J."/>
            <person name="Hornburger P."/>
            <person name="Mueller R.-W."/>
            <person name="Bruemmer F."/>
            <person name="Labrenz M."/>
            <person name="Spormann A.M."/>
            <person name="Op den Camp H."/>
            <person name="Overmann J."/>
            <person name="Amann R."/>
            <person name="Jetten M.S.M."/>
            <person name="Mascher T."/>
            <person name="Medema M.H."/>
            <person name="Devos D.P."/>
            <person name="Kaster A.-K."/>
            <person name="Ovreas L."/>
            <person name="Rohde M."/>
            <person name="Galperin M.Y."/>
            <person name="Jogler C."/>
        </authorList>
    </citation>
    <scope>NUCLEOTIDE SEQUENCE [LARGE SCALE GENOMIC DNA]</scope>
    <source>
        <strain evidence="13 14">Pla175</strain>
    </source>
</reference>
<dbReference type="AlphaFoldDB" id="A0A518D8M5"/>
<keyword evidence="10" id="KW-1133">Transmembrane helix</keyword>
<dbReference type="GO" id="GO:0016020">
    <property type="term" value="C:membrane"/>
    <property type="evidence" value="ECO:0007669"/>
    <property type="project" value="UniProtKB-SubCell"/>
</dbReference>
<evidence type="ECO:0000256" key="1">
    <source>
        <dbReference type="ARBA" id="ARBA00000085"/>
    </source>
</evidence>
<evidence type="ECO:0000256" key="5">
    <source>
        <dbReference type="ARBA" id="ARBA00022679"/>
    </source>
</evidence>
<keyword evidence="4" id="KW-0597">Phosphoprotein</keyword>
<feature type="transmembrane region" description="Helical" evidence="10">
    <location>
        <begin position="231"/>
        <end position="249"/>
    </location>
</feature>
<dbReference type="SMART" id="SM00388">
    <property type="entry name" value="HisKA"/>
    <property type="match status" value="1"/>
</dbReference>
<evidence type="ECO:0000256" key="8">
    <source>
        <dbReference type="ARBA" id="ARBA00022840"/>
    </source>
</evidence>
<evidence type="ECO:0000256" key="3">
    <source>
        <dbReference type="ARBA" id="ARBA00012438"/>
    </source>
</evidence>
<keyword evidence="14" id="KW-1185">Reference proteome</keyword>
<dbReference type="InterPro" id="IPR003594">
    <property type="entry name" value="HATPase_dom"/>
</dbReference>
<dbReference type="Pfam" id="PF00512">
    <property type="entry name" value="HisKA"/>
    <property type="match status" value="1"/>
</dbReference>
<keyword evidence="5 13" id="KW-0808">Transferase</keyword>
<dbReference type="PANTHER" id="PTHR43065:SF46">
    <property type="entry name" value="C4-DICARBOXYLATE TRANSPORT SENSOR PROTEIN DCTB"/>
    <property type="match status" value="1"/>
</dbReference>
<dbReference type="PROSITE" id="PS50885">
    <property type="entry name" value="HAMP"/>
    <property type="match status" value="1"/>
</dbReference>
<keyword evidence="8" id="KW-0067">ATP-binding</keyword>
<evidence type="ECO:0000256" key="9">
    <source>
        <dbReference type="ARBA" id="ARBA00023012"/>
    </source>
</evidence>
<dbReference type="SUPFAM" id="SSF55874">
    <property type="entry name" value="ATPase domain of HSP90 chaperone/DNA topoisomerase II/histidine kinase"/>
    <property type="match status" value="1"/>
</dbReference>
<dbReference type="InterPro" id="IPR036890">
    <property type="entry name" value="HATPase_C_sf"/>
</dbReference>
<dbReference type="Gene3D" id="3.30.565.10">
    <property type="entry name" value="Histidine kinase-like ATPase, C-terminal domain"/>
    <property type="match status" value="1"/>
</dbReference>
<dbReference type="PANTHER" id="PTHR43065">
    <property type="entry name" value="SENSOR HISTIDINE KINASE"/>
    <property type="match status" value="1"/>
</dbReference>
<dbReference type="InterPro" id="IPR003661">
    <property type="entry name" value="HisK_dim/P_dom"/>
</dbReference>
<protein>
    <recommendedName>
        <fullName evidence="3">histidine kinase</fullName>
        <ecNumber evidence="3">2.7.13.3</ecNumber>
    </recommendedName>
</protein>
<evidence type="ECO:0000256" key="4">
    <source>
        <dbReference type="ARBA" id="ARBA00022553"/>
    </source>
</evidence>
<keyword evidence="9" id="KW-0902">Two-component regulatory system</keyword>
<dbReference type="SUPFAM" id="SSF47384">
    <property type="entry name" value="Homodimeric domain of signal transducing histidine kinase"/>
    <property type="match status" value="1"/>
</dbReference>
<dbReference type="Gene3D" id="1.10.287.130">
    <property type="match status" value="1"/>
</dbReference>
<proteinExistence type="predicted"/>
<dbReference type="GO" id="GO:0000155">
    <property type="term" value="F:phosphorelay sensor kinase activity"/>
    <property type="evidence" value="ECO:0007669"/>
    <property type="project" value="InterPro"/>
</dbReference>
<gene>
    <name evidence="13" type="primary">kinE</name>
    <name evidence="13" type="ORF">Pla175_11900</name>
</gene>
<dbReference type="Pfam" id="PF02518">
    <property type="entry name" value="HATPase_c"/>
    <property type="match status" value="1"/>
</dbReference>
<evidence type="ECO:0000256" key="6">
    <source>
        <dbReference type="ARBA" id="ARBA00022741"/>
    </source>
</evidence>
<dbReference type="Pfam" id="PF00672">
    <property type="entry name" value="HAMP"/>
    <property type="match status" value="1"/>
</dbReference>
<dbReference type="PRINTS" id="PR00344">
    <property type="entry name" value="BCTRLSENSOR"/>
</dbReference>
<dbReference type="EMBL" id="CP036291">
    <property type="protein sequence ID" value="QDU87823.1"/>
    <property type="molecule type" value="Genomic_DNA"/>
</dbReference>